<dbReference type="InterPro" id="IPR036322">
    <property type="entry name" value="WD40_repeat_dom_sf"/>
</dbReference>
<dbReference type="AlphaFoldDB" id="M5BYQ8"/>
<comment type="caution">
    <text evidence="3">The sequence shown here is derived from an EMBL/GenBank/DDBJ whole genome shotgun (WGS) entry which is preliminary data.</text>
</comment>
<proteinExistence type="predicted"/>
<dbReference type="InterPro" id="IPR015943">
    <property type="entry name" value="WD40/YVTN_repeat-like_dom_sf"/>
</dbReference>
<dbReference type="GO" id="GO:0034388">
    <property type="term" value="C:Pwp2p-containing subcomplex of 90S preribosome"/>
    <property type="evidence" value="ECO:0007669"/>
    <property type="project" value="TreeGrafter"/>
</dbReference>
<feature type="region of interest" description="Disordered" evidence="1">
    <location>
        <begin position="1"/>
        <end position="32"/>
    </location>
</feature>
<organism evidence="3 4">
    <name type="scientific">Thanatephorus cucumeris (strain AG1-IB / isolate 7/3/14)</name>
    <name type="common">Lettuce bottom rot fungus</name>
    <name type="synonym">Rhizoctonia solani</name>
    <dbReference type="NCBI Taxonomy" id="1108050"/>
    <lineage>
        <taxon>Eukaryota</taxon>
        <taxon>Fungi</taxon>
        <taxon>Dikarya</taxon>
        <taxon>Basidiomycota</taxon>
        <taxon>Agaricomycotina</taxon>
        <taxon>Agaricomycetes</taxon>
        <taxon>Cantharellales</taxon>
        <taxon>Ceratobasidiaceae</taxon>
        <taxon>Rhizoctonia</taxon>
        <taxon>Rhizoctonia solani AG-1</taxon>
    </lineage>
</organism>
<dbReference type="PANTHER" id="PTHR22840">
    <property type="entry name" value="WD REPEAT-CONTAINING PROTEIN 36"/>
    <property type="match status" value="1"/>
</dbReference>
<accession>M5BYQ8</accession>
<dbReference type="GO" id="GO:0032040">
    <property type="term" value="C:small-subunit processome"/>
    <property type="evidence" value="ECO:0007669"/>
    <property type="project" value="TreeGrafter"/>
</dbReference>
<evidence type="ECO:0000256" key="1">
    <source>
        <dbReference type="SAM" id="MobiDB-lite"/>
    </source>
</evidence>
<gene>
    <name evidence="3" type="ORF">BN14_02850</name>
</gene>
<dbReference type="HOGENOM" id="CLU_1134216_0_0_1"/>
<evidence type="ECO:0000313" key="4">
    <source>
        <dbReference type="Proteomes" id="UP000012065"/>
    </source>
</evidence>
<sequence length="245" mass="26718">MAAATETIVEPPRKKSRKNQKSNPVSARSYKGDSEGPKLVILTCLGKAWALWEGGRMGLILVGPDAPSNITAVALDEKFVWALAGPHAIKYIRGKETGRATNPLGTALSSMLLFGSHLLCLSSDGAHAIVWDKNTFELQGKLSFTNGFTAAHMLHPATYLNKVLFASSDGSMQLWNIRTATCLHTFLATNLSTMTNGSPITALCQSPAVDMKKLCEYLWKVLEFARSLFERMVIQLSLPPPQQDI</sequence>
<evidence type="ECO:0000259" key="2">
    <source>
        <dbReference type="Pfam" id="PF25171"/>
    </source>
</evidence>
<evidence type="ECO:0000313" key="3">
    <source>
        <dbReference type="EMBL" id="CCO28852.1"/>
    </source>
</evidence>
<feature type="domain" description="WDR36/Utp21 N-terminal" evidence="2">
    <location>
        <begin position="41"/>
        <end position="211"/>
    </location>
</feature>
<protein>
    <submittedName>
        <fullName evidence="3">Rhizoctonia solani AG1-IB WGS project CAOJ00000000 data, isolate 7/3/14, contig 05690</fullName>
    </submittedName>
</protein>
<dbReference type="Pfam" id="PF25171">
    <property type="entry name" value="Beta-prop_WDR36-Utp21_1st"/>
    <property type="match status" value="1"/>
</dbReference>
<dbReference type="PANTHER" id="PTHR22840:SF12">
    <property type="entry name" value="WD REPEAT-CONTAINING PROTEIN 36"/>
    <property type="match status" value="1"/>
</dbReference>
<dbReference type="InterPro" id="IPR059157">
    <property type="entry name" value="WDR36-Utp21_N"/>
</dbReference>
<dbReference type="SUPFAM" id="SSF50978">
    <property type="entry name" value="WD40 repeat-like"/>
    <property type="match status" value="1"/>
</dbReference>
<dbReference type="Gene3D" id="2.130.10.10">
    <property type="entry name" value="YVTN repeat-like/Quinoprotein amine dehydrogenase"/>
    <property type="match status" value="1"/>
</dbReference>
<name>M5BYQ8_THACB</name>
<reference evidence="3 4" key="1">
    <citation type="journal article" date="2013" name="J. Biotechnol.">
        <title>Establishment and interpretation of the genome sequence of the phytopathogenic fungus Rhizoctonia solani AG1-IB isolate 7/3/14.</title>
        <authorList>
            <person name="Wibberg D.W."/>
            <person name="Jelonek L.J."/>
            <person name="Rupp O.R."/>
            <person name="Hennig M.H."/>
            <person name="Eikmeyer F.E."/>
            <person name="Goesmann A.G."/>
            <person name="Hartmann A.H."/>
            <person name="Borriss R.B."/>
            <person name="Grosch R.G."/>
            <person name="Puehler A.P."/>
            <person name="Schlueter A.S."/>
        </authorList>
    </citation>
    <scope>NUCLEOTIDE SEQUENCE [LARGE SCALE GENOMIC DNA]</scope>
    <source>
        <strain evidence="4">AG1-IB / isolate 7/3/14</strain>
    </source>
</reference>
<dbReference type="GO" id="GO:0006364">
    <property type="term" value="P:rRNA processing"/>
    <property type="evidence" value="ECO:0007669"/>
    <property type="project" value="TreeGrafter"/>
</dbReference>
<dbReference type="Proteomes" id="UP000012065">
    <property type="component" value="Unassembled WGS sequence"/>
</dbReference>
<dbReference type="EMBL" id="CAOJ01003847">
    <property type="protein sequence ID" value="CCO28852.1"/>
    <property type="molecule type" value="Genomic_DNA"/>
</dbReference>